<feature type="region of interest" description="Disordered" evidence="4">
    <location>
        <begin position="390"/>
        <end position="433"/>
    </location>
</feature>
<protein>
    <recommendedName>
        <fullName evidence="6">Fibronectin type-III domain-containing protein</fullName>
    </recommendedName>
</protein>
<dbReference type="InterPro" id="IPR036116">
    <property type="entry name" value="FN3_sf"/>
</dbReference>
<feature type="compositionally biased region" description="Pro residues" evidence="4">
    <location>
        <begin position="398"/>
        <end position="412"/>
    </location>
</feature>
<dbReference type="Gene3D" id="2.60.40.10">
    <property type="entry name" value="Immunoglobulins"/>
    <property type="match status" value="3"/>
</dbReference>
<dbReference type="GO" id="GO:0000272">
    <property type="term" value="P:polysaccharide catabolic process"/>
    <property type="evidence" value="ECO:0007669"/>
    <property type="project" value="UniProtKB-KW"/>
</dbReference>
<keyword evidence="5" id="KW-0472">Membrane</keyword>
<keyword evidence="5" id="KW-1133">Transmembrane helix</keyword>
<keyword evidence="3" id="KW-0624">Polysaccharide degradation</keyword>
<dbReference type="PANTHER" id="PTHR46708">
    <property type="entry name" value="TENASCIN"/>
    <property type="match status" value="1"/>
</dbReference>
<evidence type="ECO:0000313" key="7">
    <source>
        <dbReference type="EMBL" id="GIM93189.1"/>
    </source>
</evidence>
<dbReference type="PROSITE" id="PS50853">
    <property type="entry name" value="FN3"/>
    <property type="match status" value="3"/>
</dbReference>
<dbReference type="InterPro" id="IPR013783">
    <property type="entry name" value="Ig-like_fold"/>
</dbReference>
<feature type="region of interest" description="Disordered" evidence="4">
    <location>
        <begin position="494"/>
        <end position="514"/>
    </location>
</feature>
<keyword evidence="2" id="KW-0326">Glycosidase</keyword>
<feature type="transmembrane region" description="Helical" evidence="5">
    <location>
        <begin position="26"/>
        <end position="47"/>
    </location>
</feature>
<sequence length="884" mass="91311">MTSADSASTEGVRVTAQRRRWRSRGYLVTMGTVLSLAGGLGLTVLGLGSADQAVASFDAASWVWSRSKGEVARINGVTAKVDTRVDVPNARGHALEVSQTDRFVILRDVNTGAIGSMDLTTLQEFWNSSSSPGLGVRVALDEDSAFVVDTVQGQVQQLDPRSLGPIGSPLRFPPGITGGVFDGKGKLWIAAPSEGTITAIAPAALPSDSPGSDSAAGPSIVRSEAVAAASHDLTLSTLDDGVAVLDRTTNALFTVRDQAEPVKHTLPLPGPGSLAPRTDGQSVPVTVTDSRHVYVVGEQGVRADFTVPGSGDELQPAVAWEGYFYVADSETGRVHVFDSTGKAQKDITFRKPGGSLELDVREGYLFINAPGSSTARVVDDNHAVRTVDKYADDVLGGDPPPVKADDPPPPPPKPKKPVQSKPGAPRNVRAAAGNAEARVTWQAAADNNAPITRYVVEGAGKVFQVGADQRSLTVTELTNGETYQFAVHAVNKKGDGPTRTSNAVKPTAEVPDAPTAATAEAKPDGTVVVSWPAANGQGLEIKRYTVTAISEGGSAPIGDATGTSLTIPAGQLEYGKQYAFTVVSINERGAGSKASPVSGSVTPFTTPAEPDGVEAATVAETAGAVTVAWQAPADNGRPISKYVVTAGGKTTDVTGGTAVTLTGFGAGETVSVEVRAVNEAGESQPGTATAKTVSAPKVTITGVDPGVNTAKISFTVDQGGGKASCSVASTGGGGSASGSCSSLSVSKLTGGTAYTFTITAKNAAGSATATNKSTTDYRYGIATCNNGENGDTATYCDKDVTGRNGNEIFSVTQQDNDKQTGWAKPGTRLQAYCKKSGEEVYAYIYNSEKKSTWWVQVNYSGKNYIPWAWLNLEGGDELADLPAC</sequence>
<dbReference type="SUPFAM" id="SSF63829">
    <property type="entry name" value="Calcium-dependent phosphotriesterase"/>
    <property type="match status" value="1"/>
</dbReference>
<dbReference type="PANTHER" id="PTHR46708:SF2">
    <property type="entry name" value="FIBRONECTIN TYPE-III DOMAIN-CONTAINING PROTEIN"/>
    <property type="match status" value="1"/>
</dbReference>
<feature type="domain" description="Fibronectin type-III" evidence="6">
    <location>
        <begin position="606"/>
        <end position="698"/>
    </location>
</feature>
<dbReference type="Proteomes" id="UP000677082">
    <property type="component" value="Unassembled WGS sequence"/>
</dbReference>
<feature type="domain" description="Fibronectin type-III" evidence="6">
    <location>
        <begin position="513"/>
        <end position="605"/>
    </location>
</feature>
<evidence type="ECO:0000313" key="8">
    <source>
        <dbReference type="Proteomes" id="UP000677082"/>
    </source>
</evidence>
<feature type="region of interest" description="Disordered" evidence="4">
    <location>
        <begin position="263"/>
        <end position="282"/>
    </location>
</feature>
<accession>A0A919TBY7</accession>
<dbReference type="EMBL" id="BOQN01000064">
    <property type="protein sequence ID" value="GIM93189.1"/>
    <property type="molecule type" value="Genomic_DNA"/>
</dbReference>
<gene>
    <name evidence="7" type="ORF">Ato02nite_049820</name>
</gene>
<dbReference type="InterPro" id="IPR050991">
    <property type="entry name" value="ECM_Regulatory_Proteins"/>
</dbReference>
<comment type="caution">
    <text evidence="7">The sequence shown here is derived from an EMBL/GenBank/DDBJ whole genome shotgun (WGS) entry which is preliminary data.</text>
</comment>
<name>A0A919TBY7_9ACTN</name>
<feature type="domain" description="Fibronectin type-III" evidence="6">
    <location>
        <begin position="421"/>
        <end position="510"/>
    </location>
</feature>
<dbReference type="AlphaFoldDB" id="A0A919TBY7"/>
<evidence type="ECO:0000256" key="1">
    <source>
        <dbReference type="ARBA" id="ARBA00022737"/>
    </source>
</evidence>
<organism evidence="7 8">
    <name type="scientific">Paractinoplanes toevensis</name>
    <dbReference type="NCBI Taxonomy" id="571911"/>
    <lineage>
        <taxon>Bacteria</taxon>
        <taxon>Bacillati</taxon>
        <taxon>Actinomycetota</taxon>
        <taxon>Actinomycetes</taxon>
        <taxon>Micromonosporales</taxon>
        <taxon>Micromonosporaceae</taxon>
        <taxon>Paractinoplanes</taxon>
    </lineage>
</organism>
<reference evidence="7 8" key="1">
    <citation type="submission" date="2021-03" db="EMBL/GenBank/DDBJ databases">
        <title>Whole genome shotgun sequence of Actinoplanes toevensis NBRC 105298.</title>
        <authorList>
            <person name="Komaki H."/>
            <person name="Tamura T."/>
        </authorList>
    </citation>
    <scope>NUCLEOTIDE SEQUENCE [LARGE SCALE GENOMIC DNA]</scope>
    <source>
        <strain evidence="7 8">NBRC 105298</strain>
    </source>
</reference>
<evidence type="ECO:0000256" key="3">
    <source>
        <dbReference type="ARBA" id="ARBA00023326"/>
    </source>
</evidence>
<evidence type="ECO:0000256" key="2">
    <source>
        <dbReference type="ARBA" id="ARBA00023295"/>
    </source>
</evidence>
<dbReference type="SUPFAM" id="SSF49265">
    <property type="entry name" value="Fibronectin type III"/>
    <property type="match status" value="2"/>
</dbReference>
<dbReference type="CDD" id="cd00063">
    <property type="entry name" value="FN3"/>
    <property type="match status" value="3"/>
</dbReference>
<dbReference type="SMART" id="SM00060">
    <property type="entry name" value="FN3"/>
    <property type="match status" value="4"/>
</dbReference>
<keyword evidence="3" id="KW-0119">Carbohydrate metabolism</keyword>
<evidence type="ECO:0000256" key="5">
    <source>
        <dbReference type="SAM" id="Phobius"/>
    </source>
</evidence>
<evidence type="ECO:0000256" key="4">
    <source>
        <dbReference type="SAM" id="MobiDB-lite"/>
    </source>
</evidence>
<keyword evidence="1" id="KW-0677">Repeat</keyword>
<dbReference type="GO" id="GO:0016798">
    <property type="term" value="F:hydrolase activity, acting on glycosyl bonds"/>
    <property type="evidence" value="ECO:0007669"/>
    <property type="project" value="UniProtKB-KW"/>
</dbReference>
<proteinExistence type="predicted"/>
<evidence type="ECO:0000259" key="6">
    <source>
        <dbReference type="PROSITE" id="PS50853"/>
    </source>
</evidence>
<keyword evidence="5" id="KW-0812">Transmembrane</keyword>
<dbReference type="InterPro" id="IPR003961">
    <property type="entry name" value="FN3_dom"/>
</dbReference>
<dbReference type="Pfam" id="PF00041">
    <property type="entry name" value="fn3"/>
    <property type="match status" value="2"/>
</dbReference>
<keyword evidence="2" id="KW-0378">Hydrolase</keyword>
<keyword evidence="8" id="KW-1185">Reference proteome</keyword>